<proteinExistence type="inferred from homology"/>
<protein>
    <submittedName>
        <fullName evidence="8">ABC transporter permease</fullName>
    </submittedName>
</protein>
<reference evidence="8 9" key="1">
    <citation type="submission" date="2021-03" db="EMBL/GenBank/DDBJ databases">
        <title>Enterococcal diversity collection.</title>
        <authorList>
            <person name="Gilmore M.S."/>
            <person name="Schwartzman J."/>
            <person name="Van Tyne D."/>
            <person name="Martin M."/>
            <person name="Earl A.M."/>
            <person name="Manson A.L."/>
            <person name="Straub T."/>
            <person name="Salamzade R."/>
            <person name="Saavedra J."/>
            <person name="Lebreton F."/>
            <person name="Prichula J."/>
            <person name="Schaufler K."/>
            <person name="Gaca A."/>
            <person name="Sgardioli B."/>
            <person name="Wagenaar J."/>
            <person name="Strong T."/>
        </authorList>
    </citation>
    <scope>NUCLEOTIDE SEQUENCE [LARGE SCALE GENOMIC DNA]</scope>
    <source>
        <strain evidence="8 9">669A</strain>
    </source>
</reference>
<name>A0ABS3L7X8_9ENTE</name>
<feature type="transmembrane region" description="Helical" evidence="6">
    <location>
        <begin position="61"/>
        <end position="88"/>
    </location>
</feature>
<dbReference type="InterPro" id="IPR051204">
    <property type="entry name" value="ABC_transp_perm/SBD"/>
</dbReference>
<dbReference type="PANTHER" id="PTHR30177">
    <property type="entry name" value="GLYCINE BETAINE/L-PROLINE TRANSPORT SYSTEM PERMEASE PROTEIN PROW"/>
    <property type="match status" value="1"/>
</dbReference>
<dbReference type="PROSITE" id="PS50928">
    <property type="entry name" value="ABC_TM1"/>
    <property type="match status" value="1"/>
</dbReference>
<dbReference type="Pfam" id="PF00528">
    <property type="entry name" value="BPD_transp_1"/>
    <property type="match status" value="1"/>
</dbReference>
<keyword evidence="3 6" id="KW-0812">Transmembrane</keyword>
<dbReference type="RefSeq" id="WP_207672655.1">
    <property type="nucleotide sequence ID" value="NZ_JAFREM010000010.1"/>
</dbReference>
<dbReference type="InterPro" id="IPR035906">
    <property type="entry name" value="MetI-like_sf"/>
</dbReference>
<dbReference type="Proteomes" id="UP000664601">
    <property type="component" value="Unassembled WGS sequence"/>
</dbReference>
<dbReference type="PANTHER" id="PTHR30177:SF4">
    <property type="entry name" value="OSMOPROTECTANT IMPORT PERMEASE PROTEIN OSMW"/>
    <property type="match status" value="1"/>
</dbReference>
<comment type="caution">
    <text evidence="8">The sequence shown here is derived from an EMBL/GenBank/DDBJ whole genome shotgun (WGS) entry which is preliminary data.</text>
</comment>
<feature type="domain" description="ABC transmembrane type-1" evidence="7">
    <location>
        <begin position="16"/>
        <end position="195"/>
    </location>
</feature>
<evidence type="ECO:0000313" key="8">
    <source>
        <dbReference type="EMBL" id="MBO1305717.1"/>
    </source>
</evidence>
<feature type="transmembrane region" description="Helical" evidence="6">
    <location>
        <begin position="177"/>
        <end position="198"/>
    </location>
</feature>
<keyword evidence="5 6" id="KW-0472">Membrane</keyword>
<evidence type="ECO:0000256" key="2">
    <source>
        <dbReference type="ARBA" id="ARBA00022448"/>
    </source>
</evidence>
<dbReference type="EMBL" id="JAFREM010000010">
    <property type="protein sequence ID" value="MBO1305717.1"/>
    <property type="molecule type" value="Genomic_DNA"/>
</dbReference>
<feature type="transmembrane region" description="Helical" evidence="6">
    <location>
        <begin position="142"/>
        <end position="165"/>
    </location>
</feature>
<evidence type="ECO:0000313" key="9">
    <source>
        <dbReference type="Proteomes" id="UP000664601"/>
    </source>
</evidence>
<evidence type="ECO:0000256" key="4">
    <source>
        <dbReference type="ARBA" id="ARBA00022989"/>
    </source>
</evidence>
<comment type="similarity">
    <text evidence="6">Belongs to the binding-protein-dependent transport system permease family.</text>
</comment>
<feature type="transmembrane region" description="Helical" evidence="6">
    <location>
        <begin position="20"/>
        <end position="41"/>
    </location>
</feature>
<keyword evidence="4 6" id="KW-1133">Transmembrane helix</keyword>
<keyword evidence="9" id="KW-1185">Reference proteome</keyword>
<evidence type="ECO:0000256" key="5">
    <source>
        <dbReference type="ARBA" id="ARBA00023136"/>
    </source>
</evidence>
<dbReference type="SUPFAM" id="SSF161098">
    <property type="entry name" value="MetI-like"/>
    <property type="match status" value="1"/>
</dbReference>
<evidence type="ECO:0000259" key="7">
    <source>
        <dbReference type="PROSITE" id="PS50928"/>
    </source>
</evidence>
<evidence type="ECO:0000256" key="3">
    <source>
        <dbReference type="ARBA" id="ARBA00022692"/>
    </source>
</evidence>
<dbReference type="CDD" id="cd06261">
    <property type="entry name" value="TM_PBP2"/>
    <property type="match status" value="1"/>
</dbReference>
<evidence type="ECO:0000256" key="6">
    <source>
        <dbReference type="RuleBase" id="RU363032"/>
    </source>
</evidence>
<evidence type="ECO:0000256" key="1">
    <source>
        <dbReference type="ARBA" id="ARBA00004141"/>
    </source>
</evidence>
<dbReference type="InterPro" id="IPR000515">
    <property type="entry name" value="MetI-like"/>
</dbReference>
<sequence>MIDYWIDYHERLTTALLQHLQLVSISLAIALVLAILIVAVFSSRTNWLTSLIYFFSALYSIPSYAFFALLIPLSGLGTTTAVIVLSLYSEYILLRTFTTGIQQIDPMVVEAAQGMGMTSQQVFRKIQLPLAAKSIFSGIRQALTAIIGIATIAATINAGGLGTVLFDGLRTQSMVKLLWGTLLTVLLCIASSLVFKIIEKVALRKLGLEEV</sequence>
<accession>A0ABS3L7X8</accession>
<gene>
    <name evidence="8" type="ORF">JZO70_06080</name>
</gene>
<organism evidence="8 9">
    <name type="scientific">Candidatus Enterococcus moelleringii</name>
    <dbReference type="NCBI Taxonomy" id="2815325"/>
    <lineage>
        <taxon>Bacteria</taxon>
        <taxon>Bacillati</taxon>
        <taxon>Bacillota</taxon>
        <taxon>Bacilli</taxon>
        <taxon>Lactobacillales</taxon>
        <taxon>Enterococcaceae</taxon>
        <taxon>Enterococcus</taxon>
    </lineage>
</organism>
<keyword evidence="2 6" id="KW-0813">Transport</keyword>
<dbReference type="Gene3D" id="1.10.3720.10">
    <property type="entry name" value="MetI-like"/>
    <property type="match status" value="1"/>
</dbReference>
<comment type="subcellular location">
    <subcellularLocation>
        <location evidence="6">Cell membrane</location>
        <topology evidence="6">Multi-pass membrane protein</topology>
    </subcellularLocation>
    <subcellularLocation>
        <location evidence="1">Membrane</location>
        <topology evidence="1">Multi-pass membrane protein</topology>
    </subcellularLocation>
</comment>